<accession>A0A0A0BDB4</accession>
<dbReference type="AlphaFoldDB" id="A0A0A0BDB4"/>
<evidence type="ECO:0000313" key="1">
    <source>
        <dbReference type="EMBL" id="KGM05820.1"/>
    </source>
</evidence>
<dbReference type="Proteomes" id="UP000029999">
    <property type="component" value="Unassembled WGS sequence"/>
</dbReference>
<reference evidence="1 2" key="1">
    <citation type="submission" date="2014-09" db="EMBL/GenBank/DDBJ databases">
        <authorList>
            <person name="Grob C."/>
            <person name="Taubert M."/>
            <person name="Howat A.M."/>
            <person name="Burns O.J."/>
            <person name="Dixon J.L."/>
            <person name="Chen Y."/>
            <person name="Murrell J.C."/>
        </authorList>
    </citation>
    <scope>NUCLEOTIDE SEQUENCE [LARGE SCALE GENOMIC DNA]</scope>
    <source>
        <strain evidence="1">L4</strain>
    </source>
</reference>
<name>A0A0A0BDB4_9GAMM</name>
<evidence type="ECO:0000313" key="2">
    <source>
        <dbReference type="Proteomes" id="UP000029999"/>
    </source>
</evidence>
<dbReference type="RefSeq" id="WP_036315641.1">
    <property type="nucleotide sequence ID" value="NZ_JADFAB010000053.1"/>
</dbReference>
<comment type="caution">
    <text evidence="1">The sequence shown here is derived from an EMBL/GenBank/DDBJ whole genome shotgun (WGS) entry which is preliminary data.</text>
</comment>
<protein>
    <submittedName>
        <fullName evidence="1">Uncharacterized protein</fullName>
    </submittedName>
</protein>
<dbReference type="STRING" id="392484.LP43_2382"/>
<dbReference type="EMBL" id="JRQD01000007">
    <property type="protein sequence ID" value="KGM05820.1"/>
    <property type="molecule type" value="Genomic_DNA"/>
</dbReference>
<proteinExistence type="predicted"/>
<sequence length="62" mass="7001">MKTAQFNSQAETSILLAFDQDKLERLIQEGKLHAADFNCLDKTSKRTVWNMLLSTAAKTLQS</sequence>
<organism evidence="1 2">
    <name type="scientific">Methylophaga thiooxydans</name>
    <dbReference type="NCBI Taxonomy" id="392484"/>
    <lineage>
        <taxon>Bacteria</taxon>
        <taxon>Pseudomonadati</taxon>
        <taxon>Pseudomonadota</taxon>
        <taxon>Gammaproteobacteria</taxon>
        <taxon>Thiotrichales</taxon>
        <taxon>Piscirickettsiaceae</taxon>
        <taxon>Methylophaga</taxon>
    </lineage>
</organism>
<gene>
    <name evidence="1" type="ORF">LP43_2382</name>
</gene>